<reference evidence="2 3" key="1">
    <citation type="journal article" date="2020" name="Int. J. Syst. Evol. Microbiol.">
        <title>Paraburkholderia madseniana sp. nov., a phenolic acid-degrading bacterium isolated from acidic forest soil.</title>
        <authorList>
            <person name="Wilhelm R.C."/>
            <person name="Murphy S.J.L."/>
            <person name="Feriancek N.M."/>
            <person name="Karasz D.C."/>
            <person name="DeRito C.M."/>
            <person name="Newman J.D."/>
            <person name="Buckley D.H."/>
        </authorList>
    </citation>
    <scope>NUCLEOTIDE SEQUENCE [LARGE SCALE GENOMIC DNA]</scope>
    <source>
        <strain evidence="2 3">RP11</strain>
    </source>
</reference>
<evidence type="ECO:0000313" key="2">
    <source>
        <dbReference type="EMBL" id="KAE8754010.1"/>
    </source>
</evidence>
<feature type="transmembrane region" description="Helical" evidence="1">
    <location>
        <begin position="31"/>
        <end position="49"/>
    </location>
</feature>
<protein>
    <submittedName>
        <fullName evidence="2">Uncharacterized protein</fullName>
    </submittedName>
</protein>
<accession>A0A6N6W3A3</accession>
<evidence type="ECO:0000256" key="1">
    <source>
        <dbReference type="SAM" id="Phobius"/>
    </source>
</evidence>
<comment type="caution">
    <text evidence="2">The sequence shown here is derived from an EMBL/GenBank/DDBJ whole genome shotgun (WGS) entry which is preliminary data.</text>
</comment>
<dbReference type="EMBL" id="VOSW01000152">
    <property type="protein sequence ID" value="KAE8754010.1"/>
    <property type="molecule type" value="Genomic_DNA"/>
</dbReference>
<proteinExistence type="predicted"/>
<evidence type="ECO:0000313" key="3">
    <source>
        <dbReference type="Proteomes" id="UP000463700"/>
    </source>
</evidence>
<keyword evidence="1" id="KW-1133">Transmembrane helix</keyword>
<sequence>MNSHHTTVLSMLPPWLGIAVGHIVDNASISNLASIASIAYCLVGVYVMLRRNSHGDD</sequence>
<dbReference type="RefSeq" id="WP_154567248.1">
    <property type="nucleotide sequence ID" value="NZ_VOSW01000152.1"/>
</dbReference>
<dbReference type="Proteomes" id="UP000463700">
    <property type="component" value="Unassembled WGS sequence"/>
</dbReference>
<organism evidence="2 3">
    <name type="scientific">Paraburkholderia madseniana</name>
    <dbReference type="NCBI Taxonomy" id="2599607"/>
    <lineage>
        <taxon>Bacteria</taxon>
        <taxon>Pseudomonadati</taxon>
        <taxon>Pseudomonadota</taxon>
        <taxon>Betaproteobacteria</taxon>
        <taxon>Burkholderiales</taxon>
        <taxon>Burkholderiaceae</taxon>
        <taxon>Paraburkholderia</taxon>
    </lineage>
</organism>
<keyword evidence="1" id="KW-0472">Membrane</keyword>
<keyword evidence="1" id="KW-0812">Transmembrane</keyword>
<gene>
    <name evidence="2" type="ORF">FSO04_41925</name>
</gene>
<dbReference type="AlphaFoldDB" id="A0A6N6W3A3"/>
<name>A0A6N6W3A3_9BURK</name>